<dbReference type="Proteomes" id="UP001589628">
    <property type="component" value="Unassembled WGS sequence"/>
</dbReference>
<evidence type="ECO:0000313" key="3">
    <source>
        <dbReference type="Proteomes" id="UP001589628"/>
    </source>
</evidence>
<evidence type="ECO:0000256" key="1">
    <source>
        <dbReference type="SAM" id="Phobius"/>
    </source>
</evidence>
<dbReference type="EMBL" id="JBHLZN010000004">
    <property type="protein sequence ID" value="MFB9887165.1"/>
    <property type="molecule type" value="Genomic_DNA"/>
</dbReference>
<evidence type="ECO:0000313" key="2">
    <source>
        <dbReference type="EMBL" id="MFB9887165.1"/>
    </source>
</evidence>
<accession>A0ABV5ZD03</accession>
<gene>
    <name evidence="2" type="ORF">ACFFLH_12165</name>
</gene>
<reference evidence="2 3" key="1">
    <citation type="submission" date="2024-09" db="EMBL/GenBank/DDBJ databases">
        <authorList>
            <person name="Sun Q."/>
            <person name="Mori K."/>
        </authorList>
    </citation>
    <scope>NUCLEOTIDE SEQUENCE [LARGE SCALE GENOMIC DNA]</scope>
    <source>
        <strain evidence="2 3">ATCC 51285</strain>
    </source>
</reference>
<sequence length="251" mass="29115">MPVWLKTMLVASILLILVGVLGVWLQGYWRRWQIKEKRRRLYVQHARELIDALDALHDCCSEEVLYEPFRTLLRRVVAELKPYGASQAGLVSEMEDVLQLKPQNKDEVLYLTKQSLREVEYLQLKLLQGLHGLQALAQAMGIADVHAKALQQRLKRLTSRMKVCTLMHQGQLLEDEARVEQALIMYRHAQRELGRWVNPDAFMRGLQNRIRDSMTRLGQIEPNELSRELNTLEQQEAAEAARLRAARQLDS</sequence>
<proteinExistence type="predicted"/>
<dbReference type="RefSeq" id="WP_027314238.1">
    <property type="nucleotide sequence ID" value="NZ_JBHLZN010000004.1"/>
</dbReference>
<name>A0ABV5ZD03_9GAMM</name>
<organism evidence="2 3">
    <name type="scientific">Balneatrix alpica</name>
    <dbReference type="NCBI Taxonomy" id="75684"/>
    <lineage>
        <taxon>Bacteria</taxon>
        <taxon>Pseudomonadati</taxon>
        <taxon>Pseudomonadota</taxon>
        <taxon>Gammaproteobacteria</taxon>
        <taxon>Oceanospirillales</taxon>
        <taxon>Balneatrichaceae</taxon>
        <taxon>Balneatrix</taxon>
    </lineage>
</organism>
<keyword evidence="1" id="KW-0472">Membrane</keyword>
<keyword evidence="1" id="KW-1133">Transmembrane helix</keyword>
<comment type="caution">
    <text evidence="2">The sequence shown here is derived from an EMBL/GenBank/DDBJ whole genome shotgun (WGS) entry which is preliminary data.</text>
</comment>
<keyword evidence="3" id="KW-1185">Reference proteome</keyword>
<keyword evidence="1" id="KW-0812">Transmembrane</keyword>
<protein>
    <submittedName>
        <fullName evidence="2">Uncharacterized protein</fullName>
    </submittedName>
</protein>
<feature type="transmembrane region" description="Helical" evidence="1">
    <location>
        <begin position="6"/>
        <end position="29"/>
    </location>
</feature>